<dbReference type="STRING" id="89065.SAMN05216605_101580"/>
<evidence type="ECO:0000256" key="1">
    <source>
        <dbReference type="SAM" id="MobiDB-lite"/>
    </source>
</evidence>
<dbReference type="Pfam" id="PF17001">
    <property type="entry name" value="T3SS_basalb_I"/>
    <property type="match status" value="1"/>
</dbReference>
<dbReference type="Proteomes" id="UP000182894">
    <property type="component" value="Unassembled WGS sequence"/>
</dbReference>
<dbReference type="GO" id="GO:0030254">
    <property type="term" value="P:protein secretion by the type III secretion system"/>
    <property type="evidence" value="ECO:0007669"/>
    <property type="project" value="InterPro"/>
</dbReference>
<feature type="region of interest" description="Disordered" evidence="1">
    <location>
        <begin position="1"/>
        <end position="26"/>
    </location>
</feature>
<gene>
    <name evidence="2" type="ORF">SAMN05216605_101580</name>
</gene>
<dbReference type="AlphaFoldDB" id="A0A1G7SVV0"/>
<sequence length="124" mass="13564">MTISHINQLKSSSPDLEPSMDQGLVSTPSQADVDLFNAAMRPDMALQQSHLSEQIASALSERLGATDKLSQQAVRKMRNASTTDDPMEIVQMSRSLSQYSLQMALTTKVVNKSAQALDKLTNLQ</sequence>
<organism evidence="2 3">
    <name type="scientific">Pseudomonas abietaniphila</name>
    <dbReference type="NCBI Taxonomy" id="89065"/>
    <lineage>
        <taxon>Bacteria</taxon>
        <taxon>Pseudomonadati</taxon>
        <taxon>Pseudomonadota</taxon>
        <taxon>Gammaproteobacteria</taxon>
        <taxon>Pseudomonadales</taxon>
        <taxon>Pseudomonadaceae</taxon>
        <taxon>Pseudomonas</taxon>
    </lineage>
</organism>
<evidence type="ECO:0000313" key="2">
    <source>
        <dbReference type="EMBL" id="SDG27173.1"/>
    </source>
</evidence>
<protein>
    <submittedName>
        <fullName evidence="2">Type III secretion system major needle protein, YscF/MxiH/PrgI family</fullName>
    </submittedName>
</protein>
<accession>A0A1G7SVV0</accession>
<evidence type="ECO:0000313" key="3">
    <source>
        <dbReference type="Proteomes" id="UP000182894"/>
    </source>
</evidence>
<dbReference type="NCBIfam" id="TIGR02497">
    <property type="entry name" value="yscI_hrpB_dom"/>
    <property type="match status" value="1"/>
</dbReference>
<dbReference type="InterPro" id="IPR012670">
    <property type="entry name" value="T3SS_YscI/HrpB"/>
</dbReference>
<dbReference type="RefSeq" id="WP_074749991.1">
    <property type="nucleotide sequence ID" value="NZ_FNCO01000001.1"/>
</dbReference>
<dbReference type="EMBL" id="FNCO01000001">
    <property type="protein sequence ID" value="SDG27173.1"/>
    <property type="molecule type" value="Genomic_DNA"/>
</dbReference>
<dbReference type="OrthoDB" id="6969319at2"/>
<reference evidence="3" key="1">
    <citation type="submission" date="2016-10" db="EMBL/GenBank/DDBJ databases">
        <authorList>
            <person name="Varghese N."/>
            <person name="Submissions S."/>
        </authorList>
    </citation>
    <scope>NUCLEOTIDE SEQUENCE [LARGE SCALE GENOMIC DNA]</scope>
    <source>
        <strain evidence="3">ATCC 700689</strain>
    </source>
</reference>
<keyword evidence="3" id="KW-1185">Reference proteome</keyword>
<feature type="compositionally biased region" description="Polar residues" evidence="1">
    <location>
        <begin position="1"/>
        <end position="14"/>
    </location>
</feature>
<name>A0A1G7SVV0_9PSED</name>
<proteinExistence type="predicted"/>